<organism evidence="5 6">
    <name type="scientific">Candidatus Aquicultor primus</name>
    <dbReference type="NCBI Taxonomy" id="1797195"/>
    <lineage>
        <taxon>Bacteria</taxon>
        <taxon>Bacillati</taxon>
        <taxon>Actinomycetota</taxon>
        <taxon>Candidatus Aquicultoria</taxon>
        <taxon>Candidatus Aquicultorales</taxon>
        <taxon>Candidatus Aquicultoraceae</taxon>
        <taxon>Candidatus Aquicultor</taxon>
    </lineage>
</organism>
<evidence type="ECO:0000256" key="2">
    <source>
        <dbReference type="ARBA" id="ARBA00007131"/>
    </source>
</evidence>
<dbReference type="PANTHER" id="PTHR43825:SF1">
    <property type="entry name" value="TRANSKETOLASE-LIKE PYRIMIDINE-BINDING DOMAIN-CONTAINING PROTEIN"/>
    <property type="match status" value="1"/>
</dbReference>
<dbReference type="PANTHER" id="PTHR43825">
    <property type="entry name" value="PYRUVATE DEHYDROGENASE E1 COMPONENT"/>
    <property type="match status" value="1"/>
</dbReference>
<feature type="domain" description="Transketolase-like pyrimidine-binding" evidence="4">
    <location>
        <begin position="5"/>
        <end position="170"/>
    </location>
</feature>
<evidence type="ECO:0000259" key="4">
    <source>
        <dbReference type="SMART" id="SM00861"/>
    </source>
</evidence>
<dbReference type="SUPFAM" id="SSF52922">
    <property type="entry name" value="TK C-terminal domain-like"/>
    <property type="match status" value="1"/>
</dbReference>
<comment type="similarity">
    <text evidence="2">Belongs to the transketolase family.</text>
</comment>
<dbReference type="SUPFAM" id="SSF52518">
    <property type="entry name" value="Thiamin diphosphate-binding fold (THDP-binding)"/>
    <property type="match status" value="1"/>
</dbReference>
<dbReference type="Gene3D" id="3.40.50.970">
    <property type="match status" value="1"/>
</dbReference>
<accession>A0A1F2UKE7</accession>
<dbReference type="InterPro" id="IPR029061">
    <property type="entry name" value="THDP-binding"/>
</dbReference>
<dbReference type="AlphaFoldDB" id="A0A1F2UKE7"/>
<dbReference type="GO" id="GO:0000287">
    <property type="term" value="F:magnesium ion binding"/>
    <property type="evidence" value="ECO:0007669"/>
    <property type="project" value="UniProtKB-ARBA"/>
</dbReference>
<dbReference type="FunFam" id="3.40.50.970:FF:000129">
    <property type="entry name" value="Transketolase"/>
    <property type="match status" value="1"/>
</dbReference>
<dbReference type="Proteomes" id="UP000178086">
    <property type="component" value="Unassembled WGS sequence"/>
</dbReference>
<evidence type="ECO:0000256" key="1">
    <source>
        <dbReference type="ARBA" id="ARBA00001964"/>
    </source>
</evidence>
<comment type="cofactor">
    <cofactor evidence="1">
        <name>thiamine diphosphate</name>
        <dbReference type="ChEBI" id="CHEBI:58937"/>
    </cofactor>
</comment>
<evidence type="ECO:0000313" key="5">
    <source>
        <dbReference type="EMBL" id="OFW33484.1"/>
    </source>
</evidence>
<dbReference type="Gene3D" id="3.40.50.920">
    <property type="match status" value="1"/>
</dbReference>
<dbReference type="CDD" id="cd07033">
    <property type="entry name" value="TPP_PYR_DXS_TK_like"/>
    <property type="match status" value="1"/>
</dbReference>
<dbReference type="InterPro" id="IPR005475">
    <property type="entry name" value="Transketolase-like_Pyr-bd"/>
</dbReference>
<dbReference type="Pfam" id="PF02780">
    <property type="entry name" value="Transketolase_C"/>
    <property type="match status" value="1"/>
</dbReference>
<dbReference type="Pfam" id="PF02779">
    <property type="entry name" value="Transket_pyr"/>
    <property type="match status" value="1"/>
</dbReference>
<reference evidence="5 6" key="1">
    <citation type="journal article" date="2016" name="Nat. Commun.">
        <title>Thousands of microbial genomes shed light on interconnected biogeochemical processes in an aquifer system.</title>
        <authorList>
            <person name="Anantharaman K."/>
            <person name="Brown C.T."/>
            <person name="Hug L.A."/>
            <person name="Sharon I."/>
            <person name="Castelle C.J."/>
            <person name="Probst A.J."/>
            <person name="Thomas B.C."/>
            <person name="Singh A."/>
            <person name="Wilkins M.J."/>
            <person name="Karaoz U."/>
            <person name="Brodie E.L."/>
            <person name="Williams K.H."/>
            <person name="Hubbard S.S."/>
            <person name="Banfield J.F."/>
        </authorList>
    </citation>
    <scope>NUCLEOTIDE SEQUENCE [LARGE SCALE GENOMIC DNA]</scope>
</reference>
<gene>
    <name evidence="5" type="ORF">A2074_04860</name>
</gene>
<name>A0A1F2UKE7_9ACTN</name>
<comment type="caution">
    <text evidence="5">The sequence shown here is derived from an EMBL/GenBank/DDBJ whole genome shotgun (WGS) entry which is preliminary data.</text>
</comment>
<dbReference type="InterPro" id="IPR033248">
    <property type="entry name" value="Transketolase_C"/>
</dbReference>
<protein>
    <submittedName>
        <fullName evidence="5">Transketolase</fullName>
    </submittedName>
</protein>
<dbReference type="EMBL" id="MELI01000066">
    <property type="protein sequence ID" value="OFW33484.1"/>
    <property type="molecule type" value="Genomic_DNA"/>
</dbReference>
<sequence length="311" mass="33034">MSEMRATREAYGETLIELGRANPNIVVLEADLAKSTTTIKFKKEFPDRFFDCGVAEQNMMAMAAGLATTGKICFTGSFAMFATGRAFEQVRNTIAYPALNVKICPTHAGITVGADGGSHQTIEDIALMRVIPGMTVIVPADYYEAKKAIAKAAEIDGPVYVRLGRATLPMIFDEDYDFVPGKAIVLREGTDVTIFATGIMVSSSLAAAENLAKAGISAEVINISTIKPLDDNAIIESAVKTGRVVVAEEHSIIGGLGSAVAELLCEKHPVPVARVGIKDVFGRSGEPAELLKYYGLTDEDISQAAKGLLGK</sequence>
<dbReference type="InterPro" id="IPR009014">
    <property type="entry name" value="Transketo_C/PFOR_II"/>
</dbReference>
<dbReference type="InterPro" id="IPR051157">
    <property type="entry name" value="PDH/Transketolase"/>
</dbReference>
<evidence type="ECO:0000256" key="3">
    <source>
        <dbReference type="ARBA" id="ARBA00023052"/>
    </source>
</evidence>
<dbReference type="SMART" id="SM00861">
    <property type="entry name" value="Transket_pyr"/>
    <property type="match status" value="1"/>
</dbReference>
<proteinExistence type="inferred from homology"/>
<evidence type="ECO:0000313" key="6">
    <source>
        <dbReference type="Proteomes" id="UP000178086"/>
    </source>
</evidence>
<keyword evidence="3" id="KW-0786">Thiamine pyrophosphate</keyword>